<dbReference type="Gene3D" id="3.90.180.10">
    <property type="entry name" value="Medium-chain alcohol dehydrogenases, catalytic domain"/>
    <property type="match status" value="1"/>
</dbReference>
<keyword evidence="4" id="KW-0560">Oxidoreductase</keyword>
<sequence length="101" mass="10747">MILGHESVGRISAICSSCTSEAAAVGRLVGVGWICDACGSCRVYDSDIKDETLCLEQVFSGRDIPGTLARYTIVPERYITTPLLDGFPSEMLGPVMCTGVN</sequence>
<accession>A0A9W9MCP3</accession>
<reference evidence="6" key="1">
    <citation type="submission" date="2022-11" db="EMBL/GenBank/DDBJ databases">
        <authorList>
            <person name="Petersen C."/>
        </authorList>
    </citation>
    <scope>NUCLEOTIDE SEQUENCE</scope>
    <source>
        <strain evidence="6">IBT 20477</strain>
    </source>
</reference>
<comment type="cofactor">
    <cofactor evidence="1">
        <name>Zn(2+)</name>
        <dbReference type="ChEBI" id="CHEBI:29105"/>
    </cofactor>
</comment>
<dbReference type="Pfam" id="PF08240">
    <property type="entry name" value="ADH_N"/>
    <property type="match status" value="1"/>
</dbReference>
<keyword evidence="7" id="KW-1185">Reference proteome</keyword>
<dbReference type="Proteomes" id="UP001150942">
    <property type="component" value="Unassembled WGS sequence"/>
</dbReference>
<dbReference type="EMBL" id="JAPQKQ010000005">
    <property type="protein sequence ID" value="KAJ5196974.1"/>
    <property type="molecule type" value="Genomic_DNA"/>
</dbReference>
<dbReference type="GO" id="GO:0016491">
    <property type="term" value="F:oxidoreductase activity"/>
    <property type="evidence" value="ECO:0007669"/>
    <property type="project" value="UniProtKB-KW"/>
</dbReference>
<dbReference type="InterPro" id="IPR011032">
    <property type="entry name" value="GroES-like_sf"/>
</dbReference>
<dbReference type="SUPFAM" id="SSF50129">
    <property type="entry name" value="GroES-like"/>
    <property type="match status" value="1"/>
</dbReference>
<dbReference type="OrthoDB" id="1879366at2759"/>
<reference evidence="6" key="2">
    <citation type="journal article" date="2023" name="IMA Fungus">
        <title>Comparative genomic study of the Penicillium genus elucidates a diverse pangenome and 15 lateral gene transfer events.</title>
        <authorList>
            <person name="Petersen C."/>
            <person name="Sorensen T."/>
            <person name="Nielsen M.R."/>
            <person name="Sondergaard T.E."/>
            <person name="Sorensen J.L."/>
            <person name="Fitzpatrick D.A."/>
            <person name="Frisvad J.C."/>
            <person name="Nielsen K.L."/>
        </authorList>
    </citation>
    <scope>NUCLEOTIDE SEQUENCE</scope>
    <source>
        <strain evidence="6">IBT 20477</strain>
    </source>
</reference>
<dbReference type="AlphaFoldDB" id="A0A9W9MCP3"/>
<protein>
    <submittedName>
        <fullName evidence="6">Alcohol dehydrogenase</fullName>
    </submittedName>
</protein>
<evidence type="ECO:0000256" key="2">
    <source>
        <dbReference type="ARBA" id="ARBA00022723"/>
    </source>
</evidence>
<evidence type="ECO:0000256" key="4">
    <source>
        <dbReference type="ARBA" id="ARBA00023002"/>
    </source>
</evidence>
<name>A0A9W9MCP3_9EURO</name>
<keyword evidence="2" id="KW-0479">Metal-binding</keyword>
<evidence type="ECO:0000313" key="7">
    <source>
        <dbReference type="Proteomes" id="UP001150942"/>
    </source>
</evidence>
<evidence type="ECO:0000256" key="3">
    <source>
        <dbReference type="ARBA" id="ARBA00022833"/>
    </source>
</evidence>
<keyword evidence="3" id="KW-0862">Zinc</keyword>
<organism evidence="6 7">
    <name type="scientific">Penicillium cf. viridicatum</name>
    <dbReference type="NCBI Taxonomy" id="2972119"/>
    <lineage>
        <taxon>Eukaryota</taxon>
        <taxon>Fungi</taxon>
        <taxon>Dikarya</taxon>
        <taxon>Ascomycota</taxon>
        <taxon>Pezizomycotina</taxon>
        <taxon>Eurotiomycetes</taxon>
        <taxon>Eurotiomycetidae</taxon>
        <taxon>Eurotiales</taxon>
        <taxon>Aspergillaceae</taxon>
        <taxon>Penicillium</taxon>
    </lineage>
</organism>
<proteinExistence type="predicted"/>
<evidence type="ECO:0000256" key="1">
    <source>
        <dbReference type="ARBA" id="ARBA00001947"/>
    </source>
</evidence>
<comment type="caution">
    <text evidence="6">The sequence shown here is derived from an EMBL/GenBank/DDBJ whole genome shotgun (WGS) entry which is preliminary data.</text>
</comment>
<dbReference type="GO" id="GO:0046872">
    <property type="term" value="F:metal ion binding"/>
    <property type="evidence" value="ECO:0007669"/>
    <property type="project" value="UniProtKB-KW"/>
</dbReference>
<evidence type="ECO:0000259" key="5">
    <source>
        <dbReference type="Pfam" id="PF08240"/>
    </source>
</evidence>
<dbReference type="PANTHER" id="PTHR42940:SF8">
    <property type="entry name" value="VACUOLAR PROTEIN SORTING-ASSOCIATED PROTEIN 11"/>
    <property type="match status" value="1"/>
</dbReference>
<dbReference type="InterPro" id="IPR013154">
    <property type="entry name" value="ADH-like_N"/>
</dbReference>
<gene>
    <name evidence="6" type="ORF">N7449_007453</name>
</gene>
<evidence type="ECO:0000313" key="6">
    <source>
        <dbReference type="EMBL" id="KAJ5196974.1"/>
    </source>
</evidence>
<dbReference type="PANTHER" id="PTHR42940">
    <property type="entry name" value="ALCOHOL DEHYDROGENASE 1-RELATED"/>
    <property type="match status" value="1"/>
</dbReference>
<feature type="domain" description="Alcohol dehydrogenase-like N-terminal" evidence="5">
    <location>
        <begin position="1"/>
        <end position="79"/>
    </location>
</feature>